<accession>A0AB39N9K9</accession>
<dbReference type="EMBL" id="CP163432">
    <property type="protein sequence ID" value="XDQ14576.1"/>
    <property type="molecule type" value="Genomic_DNA"/>
</dbReference>
<gene>
    <name evidence="1" type="ORF">AB5J55_35475</name>
</gene>
<evidence type="ECO:0000313" key="1">
    <source>
        <dbReference type="EMBL" id="XDQ14576.1"/>
    </source>
</evidence>
<name>A0AB39N9K9_9ACTN</name>
<protein>
    <submittedName>
        <fullName evidence="1">Uncharacterized protein</fullName>
    </submittedName>
</protein>
<organism evidence="1">
    <name type="scientific">Streptomyces sp. R11</name>
    <dbReference type="NCBI Taxonomy" id="3238625"/>
    <lineage>
        <taxon>Bacteria</taxon>
        <taxon>Bacillati</taxon>
        <taxon>Actinomycetota</taxon>
        <taxon>Actinomycetes</taxon>
        <taxon>Kitasatosporales</taxon>
        <taxon>Streptomycetaceae</taxon>
        <taxon>Streptomyces</taxon>
    </lineage>
</organism>
<reference evidence="1" key="1">
    <citation type="submission" date="2024-07" db="EMBL/GenBank/DDBJ databases">
        <authorList>
            <person name="Yu S.T."/>
        </authorList>
    </citation>
    <scope>NUCLEOTIDE SEQUENCE</scope>
    <source>
        <strain evidence="1">R11</strain>
    </source>
</reference>
<dbReference type="AlphaFoldDB" id="A0AB39N9K9"/>
<dbReference type="RefSeq" id="WP_369274538.1">
    <property type="nucleotide sequence ID" value="NZ_CP163432.1"/>
</dbReference>
<sequence length="81" mass="9031">MTIYDGVMADMALCQTELWRMRVAAHIEANPSCTAQDILDLLEEGVREATTTRVAAYAANGKPADEAEREARLYLSWIRGE</sequence>
<proteinExistence type="predicted"/>